<evidence type="ECO:0000313" key="2">
    <source>
        <dbReference type="Proteomes" id="UP000308600"/>
    </source>
</evidence>
<keyword evidence="2" id="KW-1185">Reference proteome</keyword>
<dbReference type="EMBL" id="ML208838">
    <property type="protein sequence ID" value="TFK60059.1"/>
    <property type="molecule type" value="Genomic_DNA"/>
</dbReference>
<name>A0ACD3A3U4_9AGAR</name>
<reference evidence="1 2" key="1">
    <citation type="journal article" date="2019" name="Nat. Ecol. Evol.">
        <title>Megaphylogeny resolves global patterns of mushroom evolution.</title>
        <authorList>
            <person name="Varga T."/>
            <person name="Krizsan K."/>
            <person name="Foldi C."/>
            <person name="Dima B."/>
            <person name="Sanchez-Garcia M."/>
            <person name="Sanchez-Ramirez S."/>
            <person name="Szollosi G.J."/>
            <person name="Szarkandi J.G."/>
            <person name="Papp V."/>
            <person name="Albert L."/>
            <person name="Andreopoulos W."/>
            <person name="Angelini C."/>
            <person name="Antonin V."/>
            <person name="Barry K.W."/>
            <person name="Bougher N.L."/>
            <person name="Buchanan P."/>
            <person name="Buyck B."/>
            <person name="Bense V."/>
            <person name="Catcheside P."/>
            <person name="Chovatia M."/>
            <person name="Cooper J."/>
            <person name="Damon W."/>
            <person name="Desjardin D."/>
            <person name="Finy P."/>
            <person name="Geml J."/>
            <person name="Haridas S."/>
            <person name="Hughes K."/>
            <person name="Justo A."/>
            <person name="Karasinski D."/>
            <person name="Kautmanova I."/>
            <person name="Kiss B."/>
            <person name="Kocsube S."/>
            <person name="Kotiranta H."/>
            <person name="LaButti K.M."/>
            <person name="Lechner B.E."/>
            <person name="Liimatainen K."/>
            <person name="Lipzen A."/>
            <person name="Lukacs Z."/>
            <person name="Mihaltcheva S."/>
            <person name="Morgado L.N."/>
            <person name="Niskanen T."/>
            <person name="Noordeloos M.E."/>
            <person name="Ohm R.A."/>
            <person name="Ortiz-Santana B."/>
            <person name="Ovrebo C."/>
            <person name="Racz N."/>
            <person name="Riley R."/>
            <person name="Savchenko A."/>
            <person name="Shiryaev A."/>
            <person name="Soop K."/>
            <person name="Spirin V."/>
            <person name="Szebenyi C."/>
            <person name="Tomsovsky M."/>
            <person name="Tulloss R.E."/>
            <person name="Uehling J."/>
            <person name="Grigoriev I.V."/>
            <person name="Vagvolgyi C."/>
            <person name="Papp T."/>
            <person name="Martin F.M."/>
            <person name="Miettinen O."/>
            <person name="Hibbett D.S."/>
            <person name="Nagy L.G."/>
        </authorList>
    </citation>
    <scope>NUCLEOTIDE SEQUENCE [LARGE SCALE GENOMIC DNA]</scope>
    <source>
        <strain evidence="1 2">NL-1719</strain>
    </source>
</reference>
<accession>A0ACD3A3U4</accession>
<evidence type="ECO:0000313" key="1">
    <source>
        <dbReference type="EMBL" id="TFK60059.1"/>
    </source>
</evidence>
<organism evidence="1 2">
    <name type="scientific">Pluteus cervinus</name>
    <dbReference type="NCBI Taxonomy" id="181527"/>
    <lineage>
        <taxon>Eukaryota</taxon>
        <taxon>Fungi</taxon>
        <taxon>Dikarya</taxon>
        <taxon>Basidiomycota</taxon>
        <taxon>Agaricomycotina</taxon>
        <taxon>Agaricomycetes</taxon>
        <taxon>Agaricomycetidae</taxon>
        <taxon>Agaricales</taxon>
        <taxon>Pluteineae</taxon>
        <taxon>Pluteaceae</taxon>
        <taxon>Pluteus</taxon>
    </lineage>
</organism>
<protein>
    <submittedName>
        <fullName evidence="1">Uncharacterized protein</fullName>
    </submittedName>
</protein>
<proteinExistence type="predicted"/>
<sequence length="298" mass="32490">MLVLAPLVSILRYSLEPIPPFTWFGLQISSLDVAAAFRLCLLLRQVREALYKEHVSTKGHDTVEEASFVKSASTTLMVVYGGEAIVAPFLGITPSFMISGTVPTLYTIIQAVVDYLPSVPSLSVQTELPLAFFDGIARAYLLCNIIPPVVTKNVVDDIAESPWTLLVTSLVMANAGFFFTNLLSFLNPTPLSVQTPPELKPYGWTTVDLWCAPTITAIYSLLTHTQPFWADLHTVIVEILGGATSGKTVEPVDPETARVLCALLLSTLFAGRTAKNFGLLDSYFPKPKPDTKGKQKVQ</sequence>
<gene>
    <name evidence="1" type="ORF">BDN72DRAFT_905296</name>
</gene>
<dbReference type="Proteomes" id="UP000308600">
    <property type="component" value="Unassembled WGS sequence"/>
</dbReference>